<dbReference type="InterPro" id="IPR001387">
    <property type="entry name" value="Cro/C1-type_HTH"/>
</dbReference>
<gene>
    <name evidence="3" type="ORF">GCM10009090_16280</name>
</gene>
<evidence type="ECO:0000256" key="1">
    <source>
        <dbReference type="ARBA" id="ARBA00023125"/>
    </source>
</evidence>
<dbReference type="EMBL" id="BNBA01000010">
    <property type="protein sequence ID" value="GHH52441.1"/>
    <property type="molecule type" value="Genomic_DNA"/>
</dbReference>
<reference evidence="3" key="2">
    <citation type="submission" date="2020-09" db="EMBL/GenBank/DDBJ databases">
        <authorList>
            <person name="Sun Q."/>
            <person name="Ohkuma M."/>
        </authorList>
    </citation>
    <scope>NUCLEOTIDE SEQUENCE</scope>
    <source>
        <strain evidence="3">JCM 13306</strain>
    </source>
</reference>
<dbReference type="PROSITE" id="PS50943">
    <property type="entry name" value="HTH_CROC1"/>
    <property type="match status" value="1"/>
</dbReference>
<dbReference type="InterPro" id="IPR010982">
    <property type="entry name" value="Lambda_DNA-bd_dom_sf"/>
</dbReference>
<evidence type="ECO:0000259" key="2">
    <source>
        <dbReference type="PROSITE" id="PS50943"/>
    </source>
</evidence>
<dbReference type="AlphaFoldDB" id="A0A919KHW6"/>
<protein>
    <recommendedName>
        <fullName evidence="2">HTH cro/C1-type domain-containing protein</fullName>
    </recommendedName>
</protein>
<evidence type="ECO:0000313" key="4">
    <source>
        <dbReference type="Proteomes" id="UP000623958"/>
    </source>
</evidence>
<reference evidence="3" key="1">
    <citation type="journal article" date="2014" name="Int. J. Syst. Evol. Microbiol.">
        <title>Complete genome sequence of Corynebacterium casei LMG S-19264T (=DSM 44701T), isolated from a smear-ripened cheese.</title>
        <authorList>
            <consortium name="US DOE Joint Genome Institute (JGI-PGF)"/>
            <person name="Walter F."/>
            <person name="Albersmeier A."/>
            <person name="Kalinowski J."/>
            <person name="Ruckert C."/>
        </authorList>
    </citation>
    <scope>NUCLEOTIDE SEQUENCE</scope>
    <source>
        <strain evidence="3">JCM 13306</strain>
    </source>
</reference>
<dbReference type="GO" id="GO:0003700">
    <property type="term" value="F:DNA-binding transcription factor activity"/>
    <property type="evidence" value="ECO:0007669"/>
    <property type="project" value="TreeGrafter"/>
</dbReference>
<sequence length="116" mass="12973">MVDPRLQSLAERLKRLIEQSEFNAAEVAREVGVDKSTVSKWMSGERTPTMKNLMDLADLLGVEMRDLWEGPTSMPSTPEQRAMLEHFGRLPLARQQAYLALIASETSNPSSDAPEN</sequence>
<keyword evidence="4" id="KW-1185">Reference proteome</keyword>
<organism evidence="3 4">
    <name type="scientific">Xanthomonas boreopolis</name>
    <dbReference type="NCBI Taxonomy" id="86183"/>
    <lineage>
        <taxon>Bacteria</taxon>
        <taxon>Pseudomonadati</taxon>
        <taxon>Pseudomonadota</taxon>
        <taxon>Gammaproteobacteria</taxon>
        <taxon>Lysobacterales</taxon>
        <taxon>Lysobacteraceae</taxon>
        <taxon>Xanthomonas</taxon>
    </lineage>
</organism>
<dbReference type="PANTHER" id="PTHR46797">
    <property type="entry name" value="HTH-TYPE TRANSCRIPTIONAL REGULATOR"/>
    <property type="match status" value="1"/>
</dbReference>
<dbReference type="Pfam" id="PF01381">
    <property type="entry name" value="HTH_3"/>
    <property type="match status" value="1"/>
</dbReference>
<dbReference type="Proteomes" id="UP000623958">
    <property type="component" value="Unassembled WGS sequence"/>
</dbReference>
<evidence type="ECO:0000313" key="3">
    <source>
        <dbReference type="EMBL" id="GHH52441.1"/>
    </source>
</evidence>
<dbReference type="RefSeq" id="WP_434029057.1">
    <property type="nucleotide sequence ID" value="NZ_BNBA01000010.1"/>
</dbReference>
<dbReference type="SUPFAM" id="SSF47413">
    <property type="entry name" value="lambda repressor-like DNA-binding domains"/>
    <property type="match status" value="1"/>
</dbReference>
<dbReference type="Gene3D" id="1.10.260.40">
    <property type="entry name" value="lambda repressor-like DNA-binding domains"/>
    <property type="match status" value="1"/>
</dbReference>
<dbReference type="GO" id="GO:0005829">
    <property type="term" value="C:cytosol"/>
    <property type="evidence" value="ECO:0007669"/>
    <property type="project" value="TreeGrafter"/>
</dbReference>
<name>A0A919KHW6_9XANT</name>
<proteinExistence type="predicted"/>
<dbReference type="SMART" id="SM00530">
    <property type="entry name" value="HTH_XRE"/>
    <property type="match status" value="1"/>
</dbReference>
<dbReference type="GO" id="GO:0003677">
    <property type="term" value="F:DNA binding"/>
    <property type="evidence" value="ECO:0007669"/>
    <property type="project" value="UniProtKB-KW"/>
</dbReference>
<dbReference type="InterPro" id="IPR050807">
    <property type="entry name" value="TransReg_Diox_bact_type"/>
</dbReference>
<accession>A0A919KHW6</accession>
<dbReference type="CDD" id="cd00093">
    <property type="entry name" value="HTH_XRE"/>
    <property type="match status" value="1"/>
</dbReference>
<feature type="domain" description="HTH cro/C1-type" evidence="2">
    <location>
        <begin position="13"/>
        <end position="67"/>
    </location>
</feature>
<keyword evidence="1" id="KW-0238">DNA-binding</keyword>
<dbReference type="PANTHER" id="PTHR46797:SF1">
    <property type="entry name" value="METHYLPHOSPHONATE SYNTHASE"/>
    <property type="match status" value="1"/>
</dbReference>
<comment type="caution">
    <text evidence="3">The sequence shown here is derived from an EMBL/GenBank/DDBJ whole genome shotgun (WGS) entry which is preliminary data.</text>
</comment>